<reference evidence="17" key="3">
    <citation type="journal article" date="2020" name="Curr. Biol.">
        <title>Chromatin organization in early land plants reveals an ancestral association between H3K27me3, transposons, and constitutive heterochromatin.</title>
        <authorList>
            <person name="Montgomery S.A."/>
            <person name="Tanizawa Y."/>
            <person name="Galik B."/>
            <person name="Wang N."/>
            <person name="Ito T."/>
            <person name="Mochizuki T."/>
            <person name="Akimcheva S."/>
            <person name="Bowman J.L."/>
            <person name="Cognat V."/>
            <person name="Marechal-Drouard L."/>
            <person name="Ekker H."/>
            <person name="Hong S.F."/>
            <person name="Kohchi T."/>
            <person name="Lin S.S."/>
            <person name="Liu L.D."/>
            <person name="Nakamura Y."/>
            <person name="Valeeva L.R."/>
            <person name="Shakirov E.V."/>
            <person name="Shippen D.E."/>
            <person name="Wei W.L."/>
            <person name="Yagura M."/>
            <person name="Yamaoka S."/>
            <person name="Yamato K.T."/>
            <person name="Liu C."/>
            <person name="Berger F."/>
        </authorList>
    </citation>
    <scope>NUCLEOTIDE SEQUENCE [LARGE SCALE GENOMIC DNA]</scope>
    <source>
        <strain evidence="17">Tak-1</strain>
    </source>
</reference>
<protein>
    <recommendedName>
        <fullName evidence="18">NDH subunit NdhL</fullName>
    </recommendedName>
</protein>
<evidence type="ECO:0000256" key="11">
    <source>
        <dbReference type="ARBA" id="ARBA00047726"/>
    </source>
</evidence>
<evidence type="ECO:0000256" key="7">
    <source>
        <dbReference type="ARBA" id="ARBA00022989"/>
    </source>
</evidence>
<feature type="transmembrane region" description="Helical" evidence="13">
    <location>
        <begin position="167"/>
        <end position="195"/>
    </location>
</feature>
<keyword evidence="3" id="KW-0874">Quinone</keyword>
<reference evidence="14" key="2">
    <citation type="journal article" date="2019" name="Curr. Biol.">
        <title>Chromatin organization in early land plants reveals an ancestral association between H3K27me3, transposons, and constitutive heterochromatin.</title>
        <authorList>
            <person name="Montgomery S.A."/>
            <person name="Tanizawa Y."/>
            <person name="Galik B."/>
            <person name="Wang N."/>
            <person name="Ito T."/>
            <person name="Mochizuki T."/>
            <person name="Akimcheva S."/>
            <person name="Bowman J."/>
            <person name="Cognat V."/>
            <person name="Drouard L."/>
            <person name="Ekker H."/>
            <person name="Houng S."/>
            <person name="Kohchi T."/>
            <person name="Lin S."/>
            <person name="Liu L.D."/>
            <person name="Nakamura Y."/>
            <person name="Valeeva L.R."/>
            <person name="Shakirov E.V."/>
            <person name="Shippen D.E."/>
            <person name="Wei W."/>
            <person name="Yagura M."/>
            <person name="Yamaoka S."/>
            <person name="Yamato K.T."/>
            <person name="Liu C."/>
            <person name="Berger F."/>
        </authorList>
    </citation>
    <scope>NUCLEOTIDE SEQUENCE [LARGE SCALE GENOMIC DNA]</scope>
    <source>
        <strain evidence="14">Tak-1</strain>
    </source>
</reference>
<keyword evidence="8" id="KW-0520">NAD</keyword>
<dbReference type="Pfam" id="PF10716">
    <property type="entry name" value="NdhL"/>
    <property type="match status" value="1"/>
</dbReference>
<evidence type="ECO:0000256" key="2">
    <source>
        <dbReference type="ARBA" id="ARBA00022692"/>
    </source>
</evidence>
<dbReference type="PANTHER" id="PTHR36727">
    <property type="entry name" value="NAD(P)H-QUINONE OXIDOREDUCTASE SUBUNIT L, CHLOROPLASTIC"/>
    <property type="match status" value="1"/>
</dbReference>
<comment type="subcellular location">
    <subcellularLocation>
        <location evidence="1">Membrane</location>
        <topology evidence="1">Multi-pass membrane protein</topology>
    </subcellularLocation>
</comment>
<comment type="catalytic activity">
    <reaction evidence="11">
        <text>a plastoquinone + NADPH + (n+1) H(+)(in) = a plastoquinol + NADP(+) + n H(+)(out)</text>
        <dbReference type="Rhea" id="RHEA:42612"/>
        <dbReference type="Rhea" id="RHEA-COMP:9561"/>
        <dbReference type="Rhea" id="RHEA-COMP:9562"/>
        <dbReference type="ChEBI" id="CHEBI:15378"/>
        <dbReference type="ChEBI" id="CHEBI:17757"/>
        <dbReference type="ChEBI" id="CHEBI:57783"/>
        <dbReference type="ChEBI" id="CHEBI:58349"/>
        <dbReference type="ChEBI" id="CHEBI:62192"/>
    </reaction>
</comment>
<dbReference type="InterPro" id="IPR019654">
    <property type="entry name" value="NADH-quinone_OxRdatse_su_L"/>
</dbReference>
<keyword evidence="9" id="KW-0793">Thylakoid</keyword>
<keyword evidence="10 13" id="KW-0472">Membrane</keyword>
<dbReference type="AlphaFoldDB" id="A0A176VPC8"/>
<reference evidence="15 16" key="1">
    <citation type="submission" date="2016-03" db="EMBL/GenBank/DDBJ databases">
        <title>Mechanisms controlling the formation of the plant cell surface in tip-growing cells are functionally conserved among land plants.</title>
        <authorList>
            <person name="Honkanen S."/>
            <person name="Jones V.A."/>
            <person name="Morieri G."/>
            <person name="Champion C."/>
            <person name="Hetherington A.J."/>
            <person name="Kelly S."/>
            <person name="Saint-Marcoux D."/>
            <person name="Proust H."/>
            <person name="Prescott H."/>
            <person name="Dolan L."/>
        </authorList>
    </citation>
    <scope>NUCLEOTIDE SEQUENCE [LARGE SCALE GENOMIC DNA]</scope>
    <source>
        <strain evidence="16">cv. Tak-1 and cv. Tak-2</strain>
        <tissue evidence="15">Whole gametophyte</tissue>
    </source>
</reference>
<evidence type="ECO:0000313" key="17">
    <source>
        <dbReference type="Proteomes" id="UP001162541"/>
    </source>
</evidence>
<evidence type="ECO:0000256" key="8">
    <source>
        <dbReference type="ARBA" id="ARBA00023027"/>
    </source>
</evidence>
<comment type="catalytic activity">
    <reaction evidence="12">
        <text>a plastoquinone + NADH + (n+1) H(+)(in) = a plastoquinol + NAD(+) + n H(+)(out)</text>
        <dbReference type="Rhea" id="RHEA:42608"/>
        <dbReference type="Rhea" id="RHEA-COMP:9561"/>
        <dbReference type="Rhea" id="RHEA-COMP:9562"/>
        <dbReference type="ChEBI" id="CHEBI:15378"/>
        <dbReference type="ChEBI" id="CHEBI:17757"/>
        <dbReference type="ChEBI" id="CHEBI:57540"/>
        <dbReference type="ChEBI" id="CHEBI:57945"/>
        <dbReference type="ChEBI" id="CHEBI:62192"/>
    </reaction>
</comment>
<evidence type="ECO:0000256" key="6">
    <source>
        <dbReference type="ARBA" id="ARBA00022967"/>
    </source>
</evidence>
<keyword evidence="5" id="KW-0618">Plastoquinone</keyword>
<dbReference type="GO" id="GO:0016655">
    <property type="term" value="F:oxidoreductase activity, acting on NAD(P)H, quinone or similar compound as acceptor"/>
    <property type="evidence" value="ECO:0007669"/>
    <property type="project" value="InterPro"/>
</dbReference>
<evidence type="ECO:0000256" key="13">
    <source>
        <dbReference type="SAM" id="Phobius"/>
    </source>
</evidence>
<evidence type="ECO:0000313" key="15">
    <source>
        <dbReference type="EMBL" id="OAE22754.1"/>
    </source>
</evidence>
<keyword evidence="16" id="KW-1185">Reference proteome</keyword>
<sequence>MQAAVGNVVCTSPLCRSDAYRFSPLPSAGLEGRRLQSVSGQQRSQGFKLGPWRCRSRVVRPCQSSDCVEKVDFGIHTIKASANSASTRNVGKGLALLGSGGITFCTAGGVAQENVVDASGQGGEVTADTGLSTLFTAAFIGLSMLTIGVAGPALAEAVPVEMVDDSQYWWEVLLTSGACGIIYLLVIPAIIYNYLRLRWYKRNALETYFQFMLVFIFFPGLLLLAPFINFRRLPKEGTEAP</sequence>
<feature type="transmembrane region" description="Helical" evidence="13">
    <location>
        <begin position="207"/>
        <end position="228"/>
    </location>
</feature>
<evidence type="ECO:0000256" key="1">
    <source>
        <dbReference type="ARBA" id="ARBA00004141"/>
    </source>
</evidence>
<evidence type="ECO:0000256" key="10">
    <source>
        <dbReference type="ARBA" id="ARBA00023136"/>
    </source>
</evidence>
<organism evidence="15 16">
    <name type="scientific">Marchantia polymorpha subsp. ruderalis</name>
    <dbReference type="NCBI Taxonomy" id="1480154"/>
    <lineage>
        <taxon>Eukaryota</taxon>
        <taxon>Viridiplantae</taxon>
        <taxon>Streptophyta</taxon>
        <taxon>Embryophyta</taxon>
        <taxon>Marchantiophyta</taxon>
        <taxon>Marchantiopsida</taxon>
        <taxon>Marchantiidae</taxon>
        <taxon>Marchantiales</taxon>
        <taxon>Marchantiaceae</taxon>
        <taxon>Marchantia</taxon>
    </lineage>
</organism>
<dbReference type="Proteomes" id="UP001162541">
    <property type="component" value="Chromosome 7"/>
</dbReference>
<evidence type="ECO:0000256" key="9">
    <source>
        <dbReference type="ARBA" id="ARBA00023078"/>
    </source>
</evidence>
<evidence type="ECO:0000313" key="16">
    <source>
        <dbReference type="Proteomes" id="UP000077202"/>
    </source>
</evidence>
<gene>
    <name evidence="15" type="ORF">AXG93_2035s1380</name>
    <name evidence="14" type="ORF">Mp_7g11890</name>
</gene>
<dbReference type="GO" id="GO:0016020">
    <property type="term" value="C:membrane"/>
    <property type="evidence" value="ECO:0007669"/>
    <property type="project" value="UniProtKB-SubCell"/>
</dbReference>
<evidence type="ECO:0000256" key="3">
    <source>
        <dbReference type="ARBA" id="ARBA00022719"/>
    </source>
</evidence>
<name>A0A176VPC8_MARPO</name>
<evidence type="ECO:0008006" key="18">
    <source>
        <dbReference type="Google" id="ProtNLM"/>
    </source>
</evidence>
<evidence type="ECO:0000256" key="12">
    <source>
        <dbReference type="ARBA" id="ARBA00048026"/>
    </source>
</evidence>
<proteinExistence type="predicted"/>
<evidence type="ECO:0000256" key="5">
    <source>
        <dbReference type="ARBA" id="ARBA00022957"/>
    </source>
</evidence>
<keyword evidence="2 13" id="KW-0812">Transmembrane</keyword>
<dbReference type="EMBL" id="LVLJ01003074">
    <property type="protein sequence ID" value="OAE22754.1"/>
    <property type="molecule type" value="Genomic_DNA"/>
</dbReference>
<evidence type="ECO:0000313" key="14">
    <source>
        <dbReference type="EMBL" id="BBN17091.1"/>
    </source>
</evidence>
<dbReference type="GO" id="GO:0048038">
    <property type="term" value="F:quinone binding"/>
    <property type="evidence" value="ECO:0007669"/>
    <property type="project" value="UniProtKB-KW"/>
</dbReference>
<dbReference type="PANTHER" id="PTHR36727:SF2">
    <property type="entry name" value="NAD(P)H-QUINONE OXIDOREDUCTASE SUBUNIT L, CHLOROPLASTIC"/>
    <property type="match status" value="1"/>
</dbReference>
<dbReference type="Proteomes" id="UP000077202">
    <property type="component" value="Unassembled WGS sequence"/>
</dbReference>
<feature type="transmembrane region" description="Helical" evidence="13">
    <location>
        <begin position="134"/>
        <end position="155"/>
    </location>
</feature>
<dbReference type="EMBL" id="AP019872">
    <property type="protein sequence ID" value="BBN17091.1"/>
    <property type="molecule type" value="Genomic_DNA"/>
</dbReference>
<accession>A0A176VPC8</accession>
<keyword evidence="4" id="KW-0521">NADP</keyword>
<evidence type="ECO:0000256" key="4">
    <source>
        <dbReference type="ARBA" id="ARBA00022857"/>
    </source>
</evidence>
<keyword evidence="6" id="KW-1278">Translocase</keyword>
<keyword evidence="7 13" id="KW-1133">Transmembrane helix</keyword>